<dbReference type="RefSeq" id="WP_099621357.1">
    <property type="nucleotide sequence ID" value="NZ_CP024201.1"/>
</dbReference>
<dbReference type="PANTHER" id="PTHR35175:SF2">
    <property type="entry name" value="DUF1289 DOMAIN-CONTAINING PROTEIN"/>
    <property type="match status" value="1"/>
</dbReference>
<dbReference type="OrthoDB" id="9811423at2"/>
<keyword evidence="2" id="KW-1185">Reference proteome</keyword>
<sequence length="74" mass="8162">MTVPPSPAAPPKAIATPCVKVCIVDPESGLCLGCFRTLPEIAGWARLPEAERVALMRDLPRRRDRIRPEKLNLT</sequence>
<accession>A0A2D2AVV2</accession>
<dbReference type="Pfam" id="PF06945">
    <property type="entry name" value="DUF1289"/>
    <property type="match status" value="1"/>
</dbReference>
<organism evidence="1 2">
    <name type="scientific">Caulobacter mirabilis</name>
    <dbReference type="NCBI Taxonomy" id="69666"/>
    <lineage>
        <taxon>Bacteria</taxon>
        <taxon>Pseudomonadati</taxon>
        <taxon>Pseudomonadota</taxon>
        <taxon>Alphaproteobacteria</taxon>
        <taxon>Caulobacterales</taxon>
        <taxon>Caulobacteraceae</taxon>
        <taxon>Caulobacter</taxon>
    </lineage>
</organism>
<dbReference type="PANTHER" id="PTHR35175">
    <property type="entry name" value="DUF1289 DOMAIN-CONTAINING PROTEIN"/>
    <property type="match status" value="1"/>
</dbReference>
<evidence type="ECO:0000313" key="2">
    <source>
        <dbReference type="Proteomes" id="UP000228945"/>
    </source>
</evidence>
<gene>
    <name evidence="1" type="ORF">CSW64_06565</name>
</gene>
<dbReference type="Proteomes" id="UP000228945">
    <property type="component" value="Chromosome"/>
</dbReference>
<protein>
    <submittedName>
        <fullName evidence="1">DUF1289 domain-containing protein</fullName>
    </submittedName>
</protein>
<proteinExistence type="predicted"/>
<dbReference type="KEGG" id="cmb:CSW64_06565"/>
<reference evidence="1 2" key="1">
    <citation type="submission" date="2017-10" db="EMBL/GenBank/DDBJ databases">
        <title>Genome sequence of Caulobacter mirabilis FWC38.</title>
        <authorList>
            <person name="Fiebig A."/>
            <person name="Crosson S."/>
        </authorList>
    </citation>
    <scope>NUCLEOTIDE SEQUENCE [LARGE SCALE GENOMIC DNA]</scope>
    <source>
        <strain evidence="1 2">FWC 38</strain>
    </source>
</reference>
<dbReference type="AlphaFoldDB" id="A0A2D2AVV2"/>
<name>A0A2D2AVV2_9CAUL</name>
<evidence type="ECO:0000313" key="1">
    <source>
        <dbReference type="EMBL" id="ATQ42101.1"/>
    </source>
</evidence>
<dbReference type="InterPro" id="IPR010710">
    <property type="entry name" value="DUF1289"/>
</dbReference>
<dbReference type="EMBL" id="CP024201">
    <property type="protein sequence ID" value="ATQ42101.1"/>
    <property type="molecule type" value="Genomic_DNA"/>
</dbReference>